<sequence>MSTPPARRVQAGAGRICAIDASGRVACWGHAYYGETGIDPDTPLVGNVVPVVGVSDAVDLALSDHHTCESDGDVFCWGHNREGQLGDGNPLHRETPVDIGLFKGATDIQGGPDETCVLAGGDVSCWGGVHDPGP</sequence>
<keyword evidence="1" id="KW-0677">Repeat</keyword>
<dbReference type="Pfam" id="PF00415">
    <property type="entry name" value="RCC1"/>
    <property type="match status" value="1"/>
</dbReference>
<keyword evidence="3" id="KW-1185">Reference proteome</keyword>
<evidence type="ECO:0000313" key="3">
    <source>
        <dbReference type="Proteomes" id="UP001151081"/>
    </source>
</evidence>
<protein>
    <recommendedName>
        <fullName evidence="4">Regulator of chromosome condensation (RCC1) repeat-containing protein</fullName>
    </recommendedName>
</protein>
<evidence type="ECO:0000256" key="1">
    <source>
        <dbReference type="ARBA" id="ARBA00022737"/>
    </source>
</evidence>
<gene>
    <name evidence="2" type="ORF">KEG57_53040</name>
</gene>
<proteinExistence type="predicted"/>
<dbReference type="InterPro" id="IPR000408">
    <property type="entry name" value="Reg_chr_condens"/>
</dbReference>
<dbReference type="InterPro" id="IPR051210">
    <property type="entry name" value="Ub_ligase/GEF_domain"/>
</dbReference>
<evidence type="ECO:0008006" key="4">
    <source>
        <dbReference type="Google" id="ProtNLM"/>
    </source>
</evidence>
<dbReference type="PROSITE" id="PS50012">
    <property type="entry name" value="RCC1_3"/>
    <property type="match status" value="1"/>
</dbReference>
<dbReference type="RefSeq" id="WP_272428354.1">
    <property type="nucleotide sequence ID" value="NZ_JAGTJJ010000103.1"/>
</dbReference>
<dbReference type="InterPro" id="IPR009091">
    <property type="entry name" value="RCC1/BLIP-II"/>
</dbReference>
<comment type="caution">
    <text evidence="2">The sequence shown here is derived from an EMBL/GenBank/DDBJ whole genome shotgun (WGS) entry which is preliminary data.</text>
</comment>
<dbReference type="Proteomes" id="UP001151081">
    <property type="component" value="Unassembled WGS sequence"/>
</dbReference>
<accession>A0A9X4AY64</accession>
<organism evidence="2 3">
    <name type="scientific">Polyangium jinanense</name>
    <dbReference type="NCBI Taxonomy" id="2829994"/>
    <lineage>
        <taxon>Bacteria</taxon>
        <taxon>Pseudomonadati</taxon>
        <taxon>Myxococcota</taxon>
        <taxon>Polyangia</taxon>
        <taxon>Polyangiales</taxon>
        <taxon>Polyangiaceae</taxon>
        <taxon>Polyangium</taxon>
    </lineage>
</organism>
<dbReference type="Gene3D" id="2.130.10.30">
    <property type="entry name" value="Regulator of chromosome condensation 1/beta-lactamase-inhibitor protein II"/>
    <property type="match status" value="1"/>
</dbReference>
<evidence type="ECO:0000313" key="2">
    <source>
        <dbReference type="EMBL" id="MDC3989299.1"/>
    </source>
</evidence>
<dbReference type="PANTHER" id="PTHR22870">
    <property type="entry name" value="REGULATOR OF CHROMOSOME CONDENSATION"/>
    <property type="match status" value="1"/>
</dbReference>
<dbReference type="AlphaFoldDB" id="A0A9X4AY64"/>
<reference evidence="2 3" key="1">
    <citation type="submission" date="2021-04" db="EMBL/GenBank/DDBJ databases">
        <title>Genome analysis of Polyangium sp.</title>
        <authorList>
            <person name="Li Y."/>
            <person name="Wang J."/>
        </authorList>
    </citation>
    <scope>NUCLEOTIDE SEQUENCE [LARGE SCALE GENOMIC DNA]</scope>
    <source>
        <strain evidence="2 3">SDU14</strain>
    </source>
</reference>
<dbReference type="SUPFAM" id="SSF50985">
    <property type="entry name" value="RCC1/BLIP-II"/>
    <property type="match status" value="1"/>
</dbReference>
<dbReference type="EMBL" id="JAGTJJ010000103">
    <property type="protein sequence ID" value="MDC3989299.1"/>
    <property type="molecule type" value="Genomic_DNA"/>
</dbReference>
<dbReference type="PANTHER" id="PTHR22870:SF408">
    <property type="entry name" value="OS09G0560450 PROTEIN"/>
    <property type="match status" value="1"/>
</dbReference>
<name>A0A9X4AY64_9BACT</name>